<dbReference type="EMBL" id="LT629766">
    <property type="protein sequence ID" value="SDS46216.1"/>
    <property type="molecule type" value="Genomic_DNA"/>
</dbReference>
<dbReference type="GO" id="GO:0008168">
    <property type="term" value="F:methyltransferase activity"/>
    <property type="evidence" value="ECO:0007669"/>
    <property type="project" value="UniProtKB-KW"/>
</dbReference>
<dbReference type="SUPFAM" id="SSF53335">
    <property type="entry name" value="S-adenosyl-L-methionine-dependent methyltransferases"/>
    <property type="match status" value="1"/>
</dbReference>
<dbReference type="GO" id="GO:0032259">
    <property type="term" value="P:methylation"/>
    <property type="evidence" value="ECO:0007669"/>
    <property type="project" value="UniProtKB-KW"/>
</dbReference>
<evidence type="ECO:0000259" key="2">
    <source>
        <dbReference type="Pfam" id="PF13649"/>
    </source>
</evidence>
<protein>
    <submittedName>
        <fullName evidence="3">Methyltransferase domain-containing protein</fullName>
    </submittedName>
</protein>
<evidence type="ECO:0000313" key="3">
    <source>
        <dbReference type="EMBL" id="SDS46216.1"/>
    </source>
</evidence>
<evidence type="ECO:0000313" key="4">
    <source>
        <dbReference type="Proteomes" id="UP000199597"/>
    </source>
</evidence>
<keyword evidence="1 3" id="KW-0808">Transferase</keyword>
<dbReference type="InterPro" id="IPR029063">
    <property type="entry name" value="SAM-dependent_MTases_sf"/>
</dbReference>
<gene>
    <name evidence="3" type="ORF">SAMN04489752_1770</name>
</gene>
<evidence type="ECO:0000256" key="1">
    <source>
        <dbReference type="ARBA" id="ARBA00022679"/>
    </source>
</evidence>
<dbReference type="RefSeq" id="WP_092012557.1">
    <property type="nucleotide sequence ID" value="NZ_LT629766.1"/>
</dbReference>
<name>A0A1H1SER4_9MICO</name>
<dbReference type="Gene3D" id="3.40.50.150">
    <property type="entry name" value="Vaccinia Virus protein VP39"/>
    <property type="match status" value="1"/>
</dbReference>
<dbReference type="OrthoDB" id="9805171at2"/>
<dbReference type="STRING" id="1136497.SAMN04489752_1770"/>
<sequence>MTSEADNHVDARCAAVYDVFEGPERDDLDAYAAMVEEFGAASVVDVGCGTGTFATMLACRGRNVVAVDPSALALDVARAKPHADEVTWVHGVAADLPPLQADMAFMTADVAQAILGDEAWMETLTAIRRSLRAGGLLVFESRDPQRRAWLEWTKANTYSSAEVDDEGTAESWVEFGSASGAFVDFTGVLVFERDGYRVEQQNRLQFRDRGQLTRSLESVGFVVEGIRDAPDRPGREFVFIARVPL</sequence>
<dbReference type="CDD" id="cd02440">
    <property type="entry name" value="AdoMet_MTases"/>
    <property type="match status" value="1"/>
</dbReference>
<dbReference type="Proteomes" id="UP000199597">
    <property type="component" value="Chromosome I"/>
</dbReference>
<dbReference type="AlphaFoldDB" id="A0A1H1SER4"/>
<dbReference type="PANTHER" id="PTHR43861">
    <property type="entry name" value="TRANS-ACONITATE 2-METHYLTRANSFERASE-RELATED"/>
    <property type="match status" value="1"/>
</dbReference>
<accession>A0A1H1SER4</accession>
<dbReference type="Pfam" id="PF13649">
    <property type="entry name" value="Methyltransf_25"/>
    <property type="match status" value="1"/>
</dbReference>
<keyword evidence="4" id="KW-1185">Reference proteome</keyword>
<reference evidence="4" key="1">
    <citation type="submission" date="2016-10" db="EMBL/GenBank/DDBJ databases">
        <authorList>
            <person name="Varghese N."/>
            <person name="Submissions S."/>
        </authorList>
    </citation>
    <scope>NUCLEOTIDE SEQUENCE [LARGE SCALE GENOMIC DNA]</scope>
    <source>
        <strain evidence="4">DSM 23676</strain>
    </source>
</reference>
<proteinExistence type="predicted"/>
<keyword evidence="3" id="KW-0489">Methyltransferase</keyword>
<organism evidence="3 4">
    <name type="scientific">Brevibacterium siliguriense</name>
    <dbReference type="NCBI Taxonomy" id="1136497"/>
    <lineage>
        <taxon>Bacteria</taxon>
        <taxon>Bacillati</taxon>
        <taxon>Actinomycetota</taxon>
        <taxon>Actinomycetes</taxon>
        <taxon>Micrococcales</taxon>
        <taxon>Brevibacteriaceae</taxon>
        <taxon>Brevibacterium</taxon>
    </lineage>
</organism>
<feature type="domain" description="Methyltransferase" evidence="2">
    <location>
        <begin position="43"/>
        <end position="135"/>
    </location>
</feature>
<dbReference type="InterPro" id="IPR041698">
    <property type="entry name" value="Methyltransf_25"/>
</dbReference>